<dbReference type="Pfam" id="PF01545">
    <property type="entry name" value="Cation_efflux"/>
    <property type="match status" value="1"/>
</dbReference>
<feature type="region of interest" description="Disordered" evidence="8">
    <location>
        <begin position="138"/>
        <end position="157"/>
    </location>
</feature>
<name>A0A9N9GMY7_9GLOM</name>
<evidence type="ECO:0000259" key="10">
    <source>
        <dbReference type="Pfam" id="PF01545"/>
    </source>
</evidence>
<feature type="transmembrane region" description="Helical" evidence="9">
    <location>
        <begin position="113"/>
        <end position="132"/>
    </location>
</feature>
<evidence type="ECO:0000256" key="1">
    <source>
        <dbReference type="ARBA" id="ARBA00004141"/>
    </source>
</evidence>
<comment type="similarity">
    <text evidence="2">Belongs to the cation diffusion facilitator (CDF) transporter (TC 2.A.4) family. SLC30A subfamily.</text>
</comment>
<dbReference type="Proteomes" id="UP000789572">
    <property type="component" value="Unassembled WGS sequence"/>
</dbReference>
<keyword evidence="3" id="KW-0813">Transport</keyword>
<proteinExistence type="inferred from homology"/>
<sequence length="439" mass="48357">MGLSKQTRIITLLVIDTAFFLLEIIAGYSVHSLALVADSFHMLNDVMSLVVALYALRLVNSRTSPKRLSYGYIRAEILGALINGVFLLALCFTILISAMERFFEPQEITNPDMVLIVGSAGLASNIIGLLLFHEHNHSHGHSHDHGPKKSTDTKPASPPIDIFVHPARSRQSIVEAARPDRRQSIIEGMADAAALVGSPDSSSSSSSAAENNDITELGAAENRNGKMHGHKSLNMQGVFLHVLGDFLGNIGVIATALFIKYTTYSWRFYMDPAIRQVERELFGYHNHYILFRIAIRSTCLILLQSVPNGLQIENVHDDIASMSEVISVHELHIWQLSEHKLVASLHVLLMPGADYMSIATRIRQTMHTYGIHSTTIQPEFVKVSPDGKSIFIKSLNTGNEQLVDNEVETHESACLLLCSEDETCASSLCCPPPDNPTNP</sequence>
<feature type="transmembrane region" description="Helical" evidence="9">
    <location>
        <begin position="77"/>
        <end position="98"/>
    </location>
</feature>
<feature type="transmembrane region" description="Helical" evidence="9">
    <location>
        <begin position="9"/>
        <end position="28"/>
    </location>
</feature>
<dbReference type="SUPFAM" id="SSF161111">
    <property type="entry name" value="Cation efflux protein transmembrane domain-like"/>
    <property type="match status" value="1"/>
</dbReference>
<evidence type="ECO:0000256" key="5">
    <source>
        <dbReference type="ARBA" id="ARBA00022833"/>
    </source>
</evidence>
<dbReference type="InterPro" id="IPR027469">
    <property type="entry name" value="Cation_efflux_TMD_sf"/>
</dbReference>
<dbReference type="Pfam" id="PF16916">
    <property type="entry name" value="ZT_dimer"/>
    <property type="match status" value="1"/>
</dbReference>
<feature type="domain" description="Cation efflux protein cytoplasmic" evidence="11">
    <location>
        <begin position="308"/>
        <end position="379"/>
    </location>
</feature>
<evidence type="ECO:0000256" key="7">
    <source>
        <dbReference type="ARBA" id="ARBA00023136"/>
    </source>
</evidence>
<evidence type="ECO:0000256" key="8">
    <source>
        <dbReference type="SAM" id="MobiDB-lite"/>
    </source>
</evidence>
<keyword evidence="7 9" id="KW-0472">Membrane</keyword>
<evidence type="ECO:0000256" key="3">
    <source>
        <dbReference type="ARBA" id="ARBA00022448"/>
    </source>
</evidence>
<comment type="caution">
    <text evidence="12">The sequence shown here is derived from an EMBL/GenBank/DDBJ whole genome shotgun (WGS) entry which is preliminary data.</text>
</comment>
<organism evidence="12 13">
    <name type="scientific">Paraglomus occultum</name>
    <dbReference type="NCBI Taxonomy" id="144539"/>
    <lineage>
        <taxon>Eukaryota</taxon>
        <taxon>Fungi</taxon>
        <taxon>Fungi incertae sedis</taxon>
        <taxon>Mucoromycota</taxon>
        <taxon>Glomeromycotina</taxon>
        <taxon>Glomeromycetes</taxon>
        <taxon>Paraglomerales</taxon>
        <taxon>Paraglomeraceae</taxon>
        <taxon>Paraglomus</taxon>
    </lineage>
</organism>
<feature type="transmembrane region" description="Helical" evidence="9">
    <location>
        <begin position="238"/>
        <end position="259"/>
    </location>
</feature>
<evidence type="ECO:0000256" key="9">
    <source>
        <dbReference type="SAM" id="Phobius"/>
    </source>
</evidence>
<keyword evidence="6 9" id="KW-1133">Transmembrane helix</keyword>
<evidence type="ECO:0000256" key="2">
    <source>
        <dbReference type="ARBA" id="ARBA00008873"/>
    </source>
</evidence>
<protein>
    <submittedName>
        <fullName evidence="12">4910_t:CDS:1</fullName>
    </submittedName>
</protein>
<feature type="compositionally biased region" description="Basic and acidic residues" evidence="8">
    <location>
        <begin position="138"/>
        <end position="152"/>
    </location>
</feature>
<keyword evidence="5" id="KW-0862">Zinc</keyword>
<dbReference type="InterPro" id="IPR027470">
    <property type="entry name" value="Cation_efflux_CTD"/>
</dbReference>
<dbReference type="InterPro" id="IPR002524">
    <property type="entry name" value="Cation_efflux"/>
</dbReference>
<gene>
    <name evidence="12" type="ORF">POCULU_LOCUS8389</name>
</gene>
<feature type="transmembrane region" description="Helical" evidence="9">
    <location>
        <begin position="34"/>
        <end position="56"/>
    </location>
</feature>
<dbReference type="EMBL" id="CAJVPJ010002401">
    <property type="protein sequence ID" value="CAG8620393.1"/>
    <property type="molecule type" value="Genomic_DNA"/>
</dbReference>
<dbReference type="AlphaFoldDB" id="A0A9N9GMY7"/>
<dbReference type="InterPro" id="IPR058533">
    <property type="entry name" value="Cation_efflux_TM"/>
</dbReference>
<comment type="subcellular location">
    <subcellularLocation>
        <location evidence="1">Membrane</location>
        <topology evidence="1">Multi-pass membrane protein</topology>
    </subcellularLocation>
</comment>
<dbReference type="SUPFAM" id="SSF160240">
    <property type="entry name" value="Cation efflux protein cytoplasmic domain-like"/>
    <property type="match status" value="1"/>
</dbReference>
<dbReference type="OrthoDB" id="9944568at2759"/>
<accession>A0A9N9GMY7</accession>
<dbReference type="InterPro" id="IPR036837">
    <property type="entry name" value="Cation_efflux_CTD_sf"/>
</dbReference>
<evidence type="ECO:0000256" key="4">
    <source>
        <dbReference type="ARBA" id="ARBA00022692"/>
    </source>
</evidence>
<dbReference type="GO" id="GO:0005385">
    <property type="term" value="F:zinc ion transmembrane transporter activity"/>
    <property type="evidence" value="ECO:0007669"/>
    <property type="project" value="TreeGrafter"/>
</dbReference>
<feature type="domain" description="Cation efflux protein transmembrane" evidence="10">
    <location>
        <begin position="10"/>
        <end position="274"/>
    </location>
</feature>
<dbReference type="NCBIfam" id="TIGR01297">
    <property type="entry name" value="CDF"/>
    <property type="match status" value="1"/>
</dbReference>
<evidence type="ECO:0000259" key="11">
    <source>
        <dbReference type="Pfam" id="PF16916"/>
    </source>
</evidence>
<dbReference type="GO" id="GO:0006882">
    <property type="term" value="P:intracellular zinc ion homeostasis"/>
    <property type="evidence" value="ECO:0007669"/>
    <property type="project" value="TreeGrafter"/>
</dbReference>
<dbReference type="PANTHER" id="PTHR45820:SF4">
    <property type="entry name" value="ZINC TRANSPORTER 63C, ISOFORM F"/>
    <property type="match status" value="1"/>
</dbReference>
<dbReference type="Gene3D" id="1.20.1510.10">
    <property type="entry name" value="Cation efflux protein transmembrane domain"/>
    <property type="match status" value="1"/>
</dbReference>
<dbReference type="PANTHER" id="PTHR45820">
    <property type="entry name" value="FI23527P1"/>
    <property type="match status" value="1"/>
</dbReference>
<dbReference type="GO" id="GO:0016020">
    <property type="term" value="C:membrane"/>
    <property type="evidence" value="ECO:0007669"/>
    <property type="project" value="UniProtKB-SubCell"/>
</dbReference>
<keyword evidence="4 9" id="KW-0812">Transmembrane</keyword>
<evidence type="ECO:0000313" key="13">
    <source>
        <dbReference type="Proteomes" id="UP000789572"/>
    </source>
</evidence>
<evidence type="ECO:0000313" key="12">
    <source>
        <dbReference type="EMBL" id="CAG8620393.1"/>
    </source>
</evidence>
<reference evidence="12" key="1">
    <citation type="submission" date="2021-06" db="EMBL/GenBank/DDBJ databases">
        <authorList>
            <person name="Kallberg Y."/>
            <person name="Tangrot J."/>
            <person name="Rosling A."/>
        </authorList>
    </citation>
    <scope>NUCLEOTIDE SEQUENCE</scope>
    <source>
        <strain evidence="12">IA702</strain>
    </source>
</reference>
<evidence type="ECO:0000256" key="6">
    <source>
        <dbReference type="ARBA" id="ARBA00022989"/>
    </source>
</evidence>
<keyword evidence="13" id="KW-1185">Reference proteome</keyword>